<protein>
    <submittedName>
        <fullName evidence="2">Uncharacterized protein</fullName>
    </submittedName>
</protein>
<organism evidence="2 3">
    <name type="scientific">Meganyctiphanes norvegica</name>
    <name type="common">Northern krill</name>
    <name type="synonym">Thysanopoda norvegica</name>
    <dbReference type="NCBI Taxonomy" id="48144"/>
    <lineage>
        <taxon>Eukaryota</taxon>
        <taxon>Metazoa</taxon>
        <taxon>Ecdysozoa</taxon>
        <taxon>Arthropoda</taxon>
        <taxon>Crustacea</taxon>
        <taxon>Multicrustacea</taxon>
        <taxon>Malacostraca</taxon>
        <taxon>Eumalacostraca</taxon>
        <taxon>Eucarida</taxon>
        <taxon>Euphausiacea</taxon>
        <taxon>Euphausiidae</taxon>
        <taxon>Meganyctiphanes</taxon>
    </lineage>
</organism>
<dbReference type="AlphaFoldDB" id="A0AAV2RQC6"/>
<feature type="compositionally biased region" description="Low complexity" evidence="1">
    <location>
        <begin position="95"/>
        <end position="109"/>
    </location>
</feature>
<dbReference type="EMBL" id="CAXKWB010028850">
    <property type="protein sequence ID" value="CAL4134506.1"/>
    <property type="molecule type" value="Genomic_DNA"/>
</dbReference>
<evidence type="ECO:0000313" key="2">
    <source>
        <dbReference type="EMBL" id="CAL4134506.1"/>
    </source>
</evidence>
<evidence type="ECO:0000313" key="3">
    <source>
        <dbReference type="Proteomes" id="UP001497623"/>
    </source>
</evidence>
<sequence length="502" mass="57779">MVMFSGSNSLQGNPYSYYVTRRTPFASLHNYELASYNREVVPVYSDHDARIRGVPAEDEVTSDQYMKGFARDRGLTERSSSCNRATHTSTDRGSSARSSSCSRAVQVSSHQREGVREYIQQGGQGREYVVEEQILPQLTYHLPSQQTHLKLRALDDNTGRAQSVTPKPEGRSQWIKIPDEPGLFYYAPRNSDELKHRSYLDNRRHVFAEPQGMELKPWSEPKTQTYFDNRRAVFTEPQGSELRHYTTSIIPSTSYDTKQLRASLVPFDRSQSVPPSRSRDKSVPEYVTYEQFPKQDMSLAKKEIEIDQRFDRGHKDNHGSEYRSKWVRFPRGPSAFVYSSIHSRDKEACDDPAITGYVGSGNFNEPKERYQKKMENEYKQSSASHVNNSSSKVNKILNTKEDFEKKHFVDMLFNIQHILKEREALGAYEIPPKLKNKISILTRAIQNMSMQNRNRTYIGSHPTESVNNILSFSSMLAPIRPDRGRTNATTRFTYMLHGPRVL</sequence>
<keyword evidence="3" id="KW-1185">Reference proteome</keyword>
<feature type="compositionally biased region" description="Polar residues" evidence="1">
    <location>
        <begin position="77"/>
        <end position="93"/>
    </location>
</feature>
<accession>A0AAV2RQC6</accession>
<evidence type="ECO:0000256" key="1">
    <source>
        <dbReference type="SAM" id="MobiDB-lite"/>
    </source>
</evidence>
<proteinExistence type="predicted"/>
<gene>
    <name evidence="2" type="ORF">MNOR_LOCUS27427</name>
</gene>
<feature type="region of interest" description="Disordered" evidence="1">
    <location>
        <begin position="71"/>
        <end position="113"/>
    </location>
</feature>
<name>A0AAV2RQC6_MEGNR</name>
<dbReference type="Proteomes" id="UP001497623">
    <property type="component" value="Unassembled WGS sequence"/>
</dbReference>
<reference evidence="2 3" key="1">
    <citation type="submission" date="2024-05" db="EMBL/GenBank/DDBJ databases">
        <authorList>
            <person name="Wallberg A."/>
        </authorList>
    </citation>
    <scope>NUCLEOTIDE SEQUENCE [LARGE SCALE GENOMIC DNA]</scope>
</reference>
<comment type="caution">
    <text evidence="2">The sequence shown here is derived from an EMBL/GenBank/DDBJ whole genome shotgun (WGS) entry which is preliminary data.</text>
</comment>